<evidence type="ECO:0000256" key="1">
    <source>
        <dbReference type="ARBA" id="ARBA00001966"/>
    </source>
</evidence>
<reference evidence="4 5" key="1">
    <citation type="submission" date="2019-07" db="EMBL/GenBank/DDBJ databases">
        <title>Draft genome sequences of 15 bacterial species constituting the stable defined intestinal microbiota of the GM15 gnotobiotic mouse model.</title>
        <authorList>
            <person name="Elie C."/>
            <person name="Mathieu A."/>
            <person name="Saliou A."/>
            <person name="Darnaud M."/>
            <person name="Leulier F."/>
            <person name="Tamellini A."/>
        </authorList>
    </citation>
    <scope>NUCLEOTIDE SEQUENCE [LARGE SCALE GENOMIC DNA]</scope>
    <source>
        <strain evidence="5">ASF 502</strain>
    </source>
</reference>
<dbReference type="PANTHER" id="PTHR30548:SF2">
    <property type="entry name" value="2-HYDROXYACYL-COA DEHYDRATASE,D-COMPONENT"/>
    <property type="match status" value="1"/>
</dbReference>
<evidence type="ECO:0008006" key="6">
    <source>
        <dbReference type="Google" id="ProtNLM"/>
    </source>
</evidence>
<dbReference type="AlphaFoldDB" id="A0A9X5C9E7"/>
<dbReference type="InterPro" id="IPR010327">
    <property type="entry name" value="FldB/FldC_alpha/beta"/>
</dbReference>
<organism evidence="4 5">
    <name type="scientific">Schaedlerella arabinosiphila</name>
    <dbReference type="NCBI Taxonomy" id="2044587"/>
    <lineage>
        <taxon>Bacteria</taxon>
        <taxon>Bacillati</taxon>
        <taxon>Bacillota</taxon>
        <taxon>Clostridia</taxon>
        <taxon>Lachnospirales</taxon>
        <taxon>Lachnospiraceae</taxon>
        <taxon>Schaedlerella</taxon>
    </lineage>
</organism>
<sequence length="479" mass="55599">MMGDIYRQYLAAFEFSEEEVQESVPFWRNVCGLLNVSEEDVRYSLEKWIPQYWDISLKGVRKCIGAYIRELIQFSRLSEFKERGDRIIYCNLPVHPAAVYANKVAGGERIHISQPDFLLISVIRVLFGKTELMQGKDFSCLNKNGQHCGKNRMRINAQCEGIIAAPTVEWNWGMLCNEGPKTDEYMKCLNMESEGHSVVTMMPHDVKMGVREAQDDRRVAYLSERIAFAQKEISGYTGIVVNKQHIIKAEELYQEYVSKLEEMTRLIYEADPQPVSCNEFTLFSSIQHTPFDTGWQYFLEAIDVFTEEIRERIQRREGRLPAGAPKFACFFTPYCVPWVGQVFESQGINIAYDMYFATSSIQKQCEDDSDIYRIMAKQWLSHPSSVNSGDEANMAIRILKERPVDGVLYGFFSFDCWIEGMHKTTIQIIEESTEIPHYYLEGNFWNDATFTKEGRLSRIQNISYHTRIRQMVRADYGKK</sequence>
<gene>
    <name evidence="4" type="ORF">FMM80_16605</name>
</gene>
<name>A0A9X5C9E7_9FIRM</name>
<dbReference type="GO" id="GO:0016836">
    <property type="term" value="F:hydro-lyase activity"/>
    <property type="evidence" value="ECO:0007669"/>
    <property type="project" value="UniProtKB-ARBA"/>
</dbReference>
<keyword evidence="3" id="KW-0479">Metal-binding</keyword>
<keyword evidence="3" id="KW-0408">Iron</keyword>
<dbReference type="EMBL" id="VIRB01000104">
    <property type="protein sequence ID" value="NDO70186.1"/>
    <property type="molecule type" value="Genomic_DNA"/>
</dbReference>
<dbReference type="Proteomes" id="UP000474104">
    <property type="component" value="Unassembled WGS sequence"/>
</dbReference>
<proteinExistence type="inferred from homology"/>
<protein>
    <recommendedName>
        <fullName evidence="6">2-hydroxyacyl-CoA dehydratase</fullName>
    </recommendedName>
</protein>
<dbReference type="Pfam" id="PF06050">
    <property type="entry name" value="HGD-D"/>
    <property type="match status" value="1"/>
</dbReference>
<comment type="caution">
    <text evidence="4">The sequence shown here is derived from an EMBL/GenBank/DDBJ whole genome shotgun (WGS) entry which is preliminary data.</text>
</comment>
<dbReference type="GO" id="GO:0051536">
    <property type="term" value="F:iron-sulfur cluster binding"/>
    <property type="evidence" value="ECO:0007669"/>
    <property type="project" value="UniProtKB-KW"/>
</dbReference>
<evidence type="ECO:0000256" key="2">
    <source>
        <dbReference type="ARBA" id="ARBA00005806"/>
    </source>
</evidence>
<comment type="similarity">
    <text evidence="2">Belongs to the FldB/FldC dehydratase alpha/beta subunit family.</text>
</comment>
<evidence type="ECO:0000313" key="5">
    <source>
        <dbReference type="Proteomes" id="UP000474104"/>
    </source>
</evidence>
<dbReference type="PANTHER" id="PTHR30548">
    <property type="entry name" value="2-HYDROXYGLUTARYL-COA DEHYDRATASE, D-COMPONENT-RELATED"/>
    <property type="match status" value="1"/>
</dbReference>
<keyword evidence="3" id="KW-0411">Iron-sulfur</keyword>
<comment type="cofactor">
    <cofactor evidence="1">
        <name>[4Fe-4S] cluster</name>
        <dbReference type="ChEBI" id="CHEBI:49883"/>
    </cofactor>
</comment>
<evidence type="ECO:0000256" key="3">
    <source>
        <dbReference type="ARBA" id="ARBA00023014"/>
    </source>
</evidence>
<dbReference type="Gene3D" id="3.40.50.11900">
    <property type="match status" value="1"/>
</dbReference>
<accession>A0A9X5C9E7</accession>
<evidence type="ECO:0000313" key="4">
    <source>
        <dbReference type="EMBL" id="NDO70186.1"/>
    </source>
</evidence>